<dbReference type="EMBL" id="JPXF01000112">
    <property type="protein sequence ID" value="KGJ71945.1"/>
    <property type="molecule type" value="Genomic_DNA"/>
</dbReference>
<protein>
    <submittedName>
        <fullName evidence="1">Uncharacterized protein</fullName>
    </submittedName>
</protein>
<evidence type="ECO:0000313" key="2">
    <source>
        <dbReference type="Proteomes" id="UP000029864"/>
    </source>
</evidence>
<sequence length="221" mass="23982">MLGVDHLHRGGFLANDDLARVNEGDHRLHGAVLRHPFAEHSGDAFGLKLGVAQVRHAASLHDDQTLEHPDIFAARIAHGDREDAARTHDQVADLGAHLAHRKRMEHGPVGGKFGERGTHGHVALGPVIPGQAVVMKRRPPQHAADRGAAGHDSLVHEVFDDRLGRESSAHSGYFDCHGNGSSLELLKDTERRSPIESPTRGTGTVGVFYCVTERRPGRSRP</sequence>
<gene>
    <name evidence="1" type="ORF">GY21_18660</name>
</gene>
<evidence type="ECO:0000313" key="1">
    <source>
        <dbReference type="EMBL" id="KGJ71945.1"/>
    </source>
</evidence>
<accession>A0A099J1B5</accession>
<name>A0A099J1B5_9MICO</name>
<dbReference type="Proteomes" id="UP000029864">
    <property type="component" value="Unassembled WGS sequence"/>
</dbReference>
<organism evidence="1 2">
    <name type="scientific">Cryobacterium roopkundense</name>
    <dbReference type="NCBI Taxonomy" id="1001240"/>
    <lineage>
        <taxon>Bacteria</taxon>
        <taxon>Bacillati</taxon>
        <taxon>Actinomycetota</taxon>
        <taxon>Actinomycetes</taxon>
        <taxon>Micrococcales</taxon>
        <taxon>Microbacteriaceae</taxon>
        <taxon>Cryobacterium</taxon>
    </lineage>
</organism>
<keyword evidence="2" id="KW-1185">Reference proteome</keyword>
<comment type="caution">
    <text evidence="1">The sequence shown here is derived from an EMBL/GenBank/DDBJ whole genome shotgun (WGS) entry which is preliminary data.</text>
</comment>
<proteinExistence type="predicted"/>
<reference evidence="1 2" key="1">
    <citation type="submission" date="2014-08" db="EMBL/GenBank/DDBJ databases">
        <authorList>
            <person name="Sisinthy S."/>
        </authorList>
    </citation>
    <scope>NUCLEOTIDE SEQUENCE [LARGE SCALE GENOMIC DNA]</scope>
    <source>
        <strain evidence="1 2">RuG17</strain>
    </source>
</reference>
<dbReference type="AlphaFoldDB" id="A0A099J1B5"/>